<accession>A0A4Q4PWR1</accession>
<dbReference type="EMBL" id="PEJP01000107">
    <property type="protein sequence ID" value="RYO26125.1"/>
    <property type="molecule type" value="Genomic_DNA"/>
</dbReference>
<dbReference type="AlphaFoldDB" id="A0A4Q4PWR1"/>
<feature type="compositionally biased region" description="Basic and acidic residues" evidence="1">
    <location>
        <begin position="274"/>
        <end position="326"/>
    </location>
</feature>
<feature type="compositionally biased region" description="Low complexity" evidence="1">
    <location>
        <begin position="390"/>
        <end position="410"/>
    </location>
</feature>
<feature type="compositionally biased region" description="Polar residues" evidence="1">
    <location>
        <begin position="485"/>
        <end position="494"/>
    </location>
</feature>
<dbReference type="OrthoDB" id="10481871at2759"/>
<name>A0A4Q4PWR1_9PLEO</name>
<feature type="compositionally biased region" description="Polar residues" evidence="1">
    <location>
        <begin position="336"/>
        <end position="347"/>
    </location>
</feature>
<evidence type="ECO:0000256" key="1">
    <source>
        <dbReference type="SAM" id="MobiDB-lite"/>
    </source>
</evidence>
<sequence>MEHYRKSARAAASEYKWHHENDADLFMALFLRRAFEGRRSRHLEWEQGEKTTLVPKSWTQEEREDAKISAVREMNLEHQPTVAPQKSSTRLRTAAQKKADSRRQAVTAANIYTWENAEARGAFEAAYEHQAIEVNERRQRENSSGKWTQMKASDQHDLLEHAAKYLQKLFKDDQIPPGLKRRPTQGVSLGGASRSDDSHAQGSAAKKTFQTTINLKEGRRLEDIPDRYPPGYNSEGGSGFSGMSTPEKKSPSASELESDKRKAKRKAKATHASLDARVHDSSSSDNDYHPGEHLTREADRTKRREQARTVERNQEAERMHNEEMRTRMQAARRQPYIQSNLQPQQAPVATKPVPYTTSKLPATGDTTVAAGKQRAAKVINPNKYPTVAEYPPGYNSSGSSNPPNTPPITNDQAYYDMMNQDFTTHHWAVNRSGNDEIYAESPPRDTREQSSTLRSGKTAAAGKQRAVEAHQTQSKKYTASGAAKATSSVSTTGAAKQKIGGQPRRFAQTTSNATRQTTSVPAAGIPRRSTEARTTVSNPTASLSTGGPTRRGTGDSASSSKPKNSKQDSKKKPTKKPGSGT</sequence>
<feature type="region of interest" description="Disordered" evidence="1">
    <location>
        <begin position="173"/>
        <end position="412"/>
    </location>
</feature>
<feature type="region of interest" description="Disordered" evidence="1">
    <location>
        <begin position="433"/>
        <end position="581"/>
    </location>
</feature>
<feature type="compositionally biased region" description="Basic and acidic residues" evidence="1">
    <location>
        <begin position="216"/>
        <end position="226"/>
    </location>
</feature>
<feature type="compositionally biased region" description="Polar residues" evidence="1">
    <location>
        <begin position="355"/>
        <end position="366"/>
    </location>
</feature>
<dbReference type="Proteomes" id="UP000293823">
    <property type="component" value="Unassembled WGS sequence"/>
</dbReference>
<keyword evidence="3" id="KW-1185">Reference proteome</keyword>
<feature type="compositionally biased region" description="Polar residues" evidence="1">
    <location>
        <begin position="507"/>
        <end position="520"/>
    </location>
</feature>
<evidence type="ECO:0000313" key="2">
    <source>
        <dbReference type="EMBL" id="RYO26125.1"/>
    </source>
</evidence>
<protein>
    <submittedName>
        <fullName evidence="2">Uncharacterized protein</fullName>
    </submittedName>
</protein>
<reference evidence="3" key="1">
    <citation type="journal article" date="2019" name="bioRxiv">
        <title>Genomics, evolutionary history and diagnostics of the Alternaria alternata species group including apple and Asian pear pathotypes.</title>
        <authorList>
            <person name="Armitage A.D."/>
            <person name="Cockerton H.M."/>
            <person name="Sreenivasaprasad S."/>
            <person name="Woodhall J.W."/>
            <person name="Lane C.R."/>
            <person name="Harrison R.J."/>
            <person name="Clarkson J.P."/>
        </authorList>
    </citation>
    <scope>NUCLEOTIDE SEQUENCE [LARGE SCALE GENOMIC DNA]</scope>
    <source>
        <strain evidence="3">RGR 97.0016</strain>
    </source>
</reference>
<proteinExistence type="predicted"/>
<feature type="compositionally biased region" description="Polar residues" evidence="1">
    <location>
        <begin position="532"/>
        <end position="547"/>
    </location>
</feature>
<gene>
    <name evidence="2" type="ORF">AA0113_g12573</name>
</gene>
<evidence type="ECO:0000313" key="3">
    <source>
        <dbReference type="Proteomes" id="UP000293823"/>
    </source>
</evidence>
<organism evidence="2 3">
    <name type="scientific">Alternaria arborescens</name>
    <dbReference type="NCBI Taxonomy" id="156630"/>
    <lineage>
        <taxon>Eukaryota</taxon>
        <taxon>Fungi</taxon>
        <taxon>Dikarya</taxon>
        <taxon>Ascomycota</taxon>
        <taxon>Pezizomycotina</taxon>
        <taxon>Dothideomycetes</taxon>
        <taxon>Pleosporomycetidae</taxon>
        <taxon>Pleosporales</taxon>
        <taxon>Pleosporineae</taxon>
        <taxon>Pleosporaceae</taxon>
        <taxon>Alternaria</taxon>
        <taxon>Alternaria sect. Alternaria</taxon>
    </lineage>
</organism>
<comment type="caution">
    <text evidence="2">The sequence shown here is derived from an EMBL/GenBank/DDBJ whole genome shotgun (WGS) entry which is preliminary data.</text>
</comment>